<feature type="chain" id="PRO_5012319012" evidence="1">
    <location>
        <begin position="23"/>
        <end position="634"/>
    </location>
</feature>
<dbReference type="Gene3D" id="2.60.40.10">
    <property type="entry name" value="Immunoglobulins"/>
    <property type="match status" value="1"/>
</dbReference>
<keyword evidence="1" id="KW-0732">Signal</keyword>
<evidence type="ECO:0000256" key="1">
    <source>
        <dbReference type="SAM" id="SignalP"/>
    </source>
</evidence>
<dbReference type="STRING" id="288992.SAMN04488522_104553"/>
<reference evidence="3" key="1">
    <citation type="submission" date="2016-11" db="EMBL/GenBank/DDBJ databases">
        <authorList>
            <person name="Varghese N."/>
            <person name="Submissions S."/>
        </authorList>
    </citation>
    <scope>NUCLEOTIDE SEQUENCE [LARGE SCALE GENOMIC DNA]</scope>
    <source>
        <strain evidence="3">DSM 16990</strain>
    </source>
</reference>
<proteinExistence type="predicted"/>
<name>A0A1M5H8Q3_9SPHI</name>
<keyword evidence="3" id="KW-1185">Reference proteome</keyword>
<feature type="signal peptide" evidence="1">
    <location>
        <begin position="1"/>
        <end position="22"/>
    </location>
</feature>
<dbReference type="InterPro" id="IPR013783">
    <property type="entry name" value="Ig-like_fold"/>
</dbReference>
<dbReference type="Proteomes" id="UP000184287">
    <property type="component" value="Unassembled WGS sequence"/>
</dbReference>
<dbReference type="InterPro" id="IPR026341">
    <property type="entry name" value="T9SS_type_B"/>
</dbReference>
<dbReference type="Pfam" id="PF13585">
    <property type="entry name" value="CHU_C"/>
    <property type="match status" value="1"/>
</dbReference>
<dbReference type="EMBL" id="FQUQ01000004">
    <property type="protein sequence ID" value="SHG12370.1"/>
    <property type="molecule type" value="Genomic_DNA"/>
</dbReference>
<evidence type="ECO:0000313" key="2">
    <source>
        <dbReference type="EMBL" id="SHG12370.1"/>
    </source>
</evidence>
<gene>
    <name evidence="2" type="ORF">SAMN04488522_104553</name>
</gene>
<evidence type="ECO:0000313" key="3">
    <source>
        <dbReference type="Proteomes" id="UP000184287"/>
    </source>
</evidence>
<sequence length="634" mass="68670">MSKTIFAVFLCCFSCCINNTFSQTCQGSLGDPVVHIDFGRGDDTFGPELGSNTKYQYIMSNAPADGYYTIKKKIDRGDPWHFISNHTPDDPDGYLMMVNASYSPGIFYETIVTTELCANTTYEFAAWVANLMKSGGIKPNITFQITTINDQILSTYNTGDIPNSVESTWKQYGFLFTTIGNVTQVKIKIVNNALGGSGNDLVLDDITFRPCGPKISTSIDNGQQEKIICENENTSITISANVEGSANLRYLWQRNSGNGWVDLNNETTTQIIIPAQTLPPGNYQYRILAAEINNFNSPSCRAASSAVTIQVTPSPKPIVVSQQNVCIGNTINLDVNGTADSYSWTGPNNYRSNLKSPVIENASAADAGTYQVSIISKGCSAIAQINVSIIALPLAEVDASSVSICEGTSVTLHASGGSSYKWMPSEGLSATDIPNPIASPGITTVYSVSVSNGVCEAIKYVIVNVFRKAEADAGKDRSIIEGQSITLNGKVSGDHVRYFWTPSNFLDDPSKLNPTASPPQHITYTLNVWSEEGCPGSTSDVSVKVYKKLEIPNTITPNGDGINDVWNIAALEAYPEAEIKIVNRYGERVFSSASDAKNWDGKYKGVNVPVGTYYYMIDLHSGQKIITGSITVLR</sequence>
<organism evidence="2 3">
    <name type="scientific">Pedobacter caeni</name>
    <dbReference type="NCBI Taxonomy" id="288992"/>
    <lineage>
        <taxon>Bacteria</taxon>
        <taxon>Pseudomonadati</taxon>
        <taxon>Bacteroidota</taxon>
        <taxon>Sphingobacteriia</taxon>
        <taxon>Sphingobacteriales</taxon>
        <taxon>Sphingobacteriaceae</taxon>
        <taxon>Pedobacter</taxon>
    </lineage>
</organism>
<protein>
    <submittedName>
        <fullName evidence="2">Gliding motility-associated C-terminal domain-containing protein</fullName>
    </submittedName>
</protein>
<dbReference type="Gene3D" id="2.60.120.260">
    <property type="entry name" value="Galactose-binding domain-like"/>
    <property type="match status" value="1"/>
</dbReference>
<dbReference type="AlphaFoldDB" id="A0A1M5H8Q3"/>
<dbReference type="NCBIfam" id="TIGR04131">
    <property type="entry name" value="Bac_Flav_CTERM"/>
    <property type="match status" value="1"/>
</dbReference>
<accession>A0A1M5H8Q3</accession>